<dbReference type="Pfam" id="PF07686">
    <property type="entry name" value="V-set"/>
    <property type="match status" value="1"/>
</dbReference>
<dbReference type="InterPro" id="IPR036179">
    <property type="entry name" value="Ig-like_dom_sf"/>
</dbReference>
<comment type="caution">
    <text evidence="7">The sequence shown here is derived from an EMBL/GenBank/DDBJ whole genome shotgun (WGS) entry which is preliminary data.</text>
</comment>
<dbReference type="InterPro" id="IPR013106">
    <property type="entry name" value="Ig_V-set"/>
</dbReference>
<keyword evidence="5" id="KW-1133">Transmembrane helix</keyword>
<keyword evidence="2 5" id="KW-0472">Membrane</keyword>
<protein>
    <recommendedName>
        <fullName evidence="6">Ig-like domain-containing protein</fullName>
    </recommendedName>
</protein>
<reference evidence="7" key="1">
    <citation type="submission" date="2020-03" db="EMBL/GenBank/DDBJ databases">
        <authorList>
            <person name="Weist P."/>
        </authorList>
    </citation>
    <scope>NUCLEOTIDE SEQUENCE</scope>
</reference>
<dbReference type="InterPro" id="IPR050504">
    <property type="entry name" value="IgSF_BTN/MOG"/>
</dbReference>
<proteinExistence type="predicted"/>
<feature type="region of interest" description="Disordered" evidence="4">
    <location>
        <begin position="7"/>
        <end position="52"/>
    </location>
</feature>
<evidence type="ECO:0000259" key="6">
    <source>
        <dbReference type="PROSITE" id="PS50835"/>
    </source>
</evidence>
<evidence type="ECO:0000256" key="5">
    <source>
        <dbReference type="SAM" id="Phobius"/>
    </source>
</evidence>
<feature type="compositionally biased region" description="Basic and acidic residues" evidence="4">
    <location>
        <begin position="144"/>
        <end position="162"/>
    </location>
</feature>
<dbReference type="GO" id="GO:0005102">
    <property type="term" value="F:signaling receptor binding"/>
    <property type="evidence" value="ECO:0007669"/>
    <property type="project" value="TreeGrafter"/>
</dbReference>
<comment type="subcellular location">
    <subcellularLocation>
        <location evidence="1">Membrane</location>
    </subcellularLocation>
</comment>
<feature type="transmembrane region" description="Helical" evidence="5">
    <location>
        <begin position="93"/>
        <end position="116"/>
    </location>
</feature>
<evidence type="ECO:0000256" key="4">
    <source>
        <dbReference type="SAM" id="MobiDB-lite"/>
    </source>
</evidence>
<dbReference type="InterPro" id="IPR007110">
    <property type="entry name" value="Ig-like_dom"/>
</dbReference>
<dbReference type="PROSITE" id="PS50835">
    <property type="entry name" value="IG_LIKE"/>
    <property type="match status" value="1"/>
</dbReference>
<dbReference type="SUPFAM" id="SSF48726">
    <property type="entry name" value="Immunoglobulin"/>
    <property type="match status" value="2"/>
</dbReference>
<dbReference type="EMBL" id="CADEAL010000645">
    <property type="protein sequence ID" value="CAB1423272.1"/>
    <property type="molecule type" value="Genomic_DNA"/>
</dbReference>
<sequence>MDGVLWLSSSSSTVHARKQSGDDLGQQDPRYQNRTSMREDAPQSGDLSLTLSRPSVRDTDNYTCIARSKGQDLNRSVVQLIVTRPVETESSSVWWKVLVPLGAALAIGLISVFLWCKRRRDRQGRHESHNQVNLEPLSTSDQPEDQHEDYRDRTHTSEDPLRTGDLSLTLEHPTVDLKVEVESGAESVQLPFITTAGLPENSSLIWWLDKPDKRVHVFWCNQDVSGEQHEDYRGRTQMNEDPLGTGDLSLTLRHPTVTDSNTYTCRVYNQNQKFLREKTVQLEVKDRILVEDETINNRRSSSTDPTPLMADQSHQ</sequence>
<accession>A0A9N7YEA8</accession>
<feature type="compositionally biased region" description="Polar residues" evidence="4">
    <location>
        <begin position="130"/>
        <end position="141"/>
    </location>
</feature>
<dbReference type="PANTHER" id="PTHR24100">
    <property type="entry name" value="BUTYROPHILIN"/>
    <property type="match status" value="1"/>
</dbReference>
<dbReference type="Proteomes" id="UP001153269">
    <property type="component" value="Unassembled WGS sequence"/>
</dbReference>
<dbReference type="GO" id="GO:0001817">
    <property type="term" value="P:regulation of cytokine production"/>
    <property type="evidence" value="ECO:0007669"/>
    <property type="project" value="TreeGrafter"/>
</dbReference>
<gene>
    <name evidence="7" type="ORF">PLEPLA_LOCUS11190</name>
</gene>
<dbReference type="SMART" id="SM00409">
    <property type="entry name" value="IG"/>
    <property type="match status" value="2"/>
</dbReference>
<dbReference type="InterPro" id="IPR003599">
    <property type="entry name" value="Ig_sub"/>
</dbReference>
<evidence type="ECO:0000313" key="8">
    <source>
        <dbReference type="Proteomes" id="UP001153269"/>
    </source>
</evidence>
<evidence type="ECO:0000256" key="2">
    <source>
        <dbReference type="ARBA" id="ARBA00023136"/>
    </source>
</evidence>
<dbReference type="GO" id="GO:0009897">
    <property type="term" value="C:external side of plasma membrane"/>
    <property type="evidence" value="ECO:0007669"/>
    <property type="project" value="TreeGrafter"/>
</dbReference>
<dbReference type="Gene3D" id="2.60.40.10">
    <property type="entry name" value="Immunoglobulins"/>
    <property type="match status" value="3"/>
</dbReference>
<dbReference type="InterPro" id="IPR013783">
    <property type="entry name" value="Ig-like_fold"/>
</dbReference>
<evidence type="ECO:0000256" key="1">
    <source>
        <dbReference type="ARBA" id="ARBA00004370"/>
    </source>
</evidence>
<dbReference type="AlphaFoldDB" id="A0A9N7YEA8"/>
<keyword evidence="3" id="KW-0393">Immunoglobulin domain</keyword>
<keyword evidence="5" id="KW-0812">Transmembrane</keyword>
<evidence type="ECO:0000256" key="3">
    <source>
        <dbReference type="ARBA" id="ARBA00023319"/>
    </source>
</evidence>
<organism evidence="7 8">
    <name type="scientific">Pleuronectes platessa</name>
    <name type="common">European plaice</name>
    <dbReference type="NCBI Taxonomy" id="8262"/>
    <lineage>
        <taxon>Eukaryota</taxon>
        <taxon>Metazoa</taxon>
        <taxon>Chordata</taxon>
        <taxon>Craniata</taxon>
        <taxon>Vertebrata</taxon>
        <taxon>Euteleostomi</taxon>
        <taxon>Actinopterygii</taxon>
        <taxon>Neopterygii</taxon>
        <taxon>Teleostei</taxon>
        <taxon>Neoteleostei</taxon>
        <taxon>Acanthomorphata</taxon>
        <taxon>Carangaria</taxon>
        <taxon>Pleuronectiformes</taxon>
        <taxon>Pleuronectoidei</taxon>
        <taxon>Pleuronectidae</taxon>
        <taxon>Pleuronectes</taxon>
    </lineage>
</organism>
<feature type="region of interest" description="Disordered" evidence="4">
    <location>
        <begin position="125"/>
        <end position="167"/>
    </location>
</feature>
<dbReference type="GO" id="GO:0050852">
    <property type="term" value="P:T cell receptor signaling pathway"/>
    <property type="evidence" value="ECO:0007669"/>
    <property type="project" value="TreeGrafter"/>
</dbReference>
<feature type="domain" description="Ig-like" evidence="6">
    <location>
        <begin position="173"/>
        <end position="281"/>
    </location>
</feature>
<keyword evidence="8" id="KW-1185">Reference proteome</keyword>
<feature type="region of interest" description="Disordered" evidence="4">
    <location>
        <begin position="295"/>
        <end position="315"/>
    </location>
</feature>
<name>A0A9N7YEA8_PLEPL</name>
<evidence type="ECO:0000313" key="7">
    <source>
        <dbReference type="EMBL" id="CAB1423272.1"/>
    </source>
</evidence>